<keyword evidence="5" id="KW-1185">Reference proteome</keyword>
<dbReference type="Proteomes" id="UP000824998">
    <property type="component" value="Unassembled WGS sequence"/>
</dbReference>
<protein>
    <submittedName>
        <fullName evidence="4">NmrA-like family domain-containing protein 1</fullName>
    </submittedName>
</protein>
<dbReference type="SUPFAM" id="SSF51735">
    <property type="entry name" value="NAD(P)-binding Rossmann-fold domains"/>
    <property type="match status" value="1"/>
</dbReference>
<dbReference type="AlphaFoldDB" id="A0A9P8C2P3"/>
<dbReference type="PANTHER" id="PTHR42748">
    <property type="entry name" value="NITROGEN METABOLITE REPRESSION PROTEIN NMRA FAMILY MEMBER"/>
    <property type="match status" value="1"/>
</dbReference>
<name>A0A9P8C2P3_9HELO</name>
<dbReference type="InterPro" id="IPR008030">
    <property type="entry name" value="NmrA-like"/>
</dbReference>
<proteinExistence type="inferred from homology"/>
<dbReference type="GO" id="GO:0005634">
    <property type="term" value="C:nucleus"/>
    <property type="evidence" value="ECO:0007669"/>
    <property type="project" value="TreeGrafter"/>
</dbReference>
<comment type="similarity">
    <text evidence="1">Belongs to the NmrA-type oxidoreductase family.</text>
</comment>
<dbReference type="EMBL" id="MU251695">
    <property type="protein sequence ID" value="KAG9230176.1"/>
    <property type="molecule type" value="Genomic_DNA"/>
</dbReference>
<dbReference type="Gene3D" id="3.40.50.720">
    <property type="entry name" value="NAD(P)-binding Rossmann-like Domain"/>
    <property type="match status" value="1"/>
</dbReference>
<organism evidence="4 5">
    <name type="scientific">Amylocarpus encephaloides</name>
    <dbReference type="NCBI Taxonomy" id="45428"/>
    <lineage>
        <taxon>Eukaryota</taxon>
        <taxon>Fungi</taxon>
        <taxon>Dikarya</taxon>
        <taxon>Ascomycota</taxon>
        <taxon>Pezizomycotina</taxon>
        <taxon>Leotiomycetes</taxon>
        <taxon>Helotiales</taxon>
        <taxon>Helotiales incertae sedis</taxon>
        <taxon>Amylocarpus</taxon>
    </lineage>
</organism>
<evidence type="ECO:0000259" key="3">
    <source>
        <dbReference type="Pfam" id="PF05368"/>
    </source>
</evidence>
<dbReference type="InterPro" id="IPR051164">
    <property type="entry name" value="NmrA-like_oxidored"/>
</dbReference>
<evidence type="ECO:0000313" key="4">
    <source>
        <dbReference type="EMBL" id="KAG9230176.1"/>
    </source>
</evidence>
<reference evidence="4" key="1">
    <citation type="journal article" date="2021" name="IMA Fungus">
        <title>Genomic characterization of three marine fungi, including Emericellopsis atlantica sp. nov. with signatures of a generalist lifestyle and marine biomass degradation.</title>
        <authorList>
            <person name="Hagestad O.C."/>
            <person name="Hou L."/>
            <person name="Andersen J.H."/>
            <person name="Hansen E.H."/>
            <person name="Altermark B."/>
            <person name="Li C."/>
            <person name="Kuhnert E."/>
            <person name="Cox R.J."/>
            <person name="Crous P.W."/>
            <person name="Spatafora J.W."/>
            <person name="Lail K."/>
            <person name="Amirebrahimi M."/>
            <person name="Lipzen A."/>
            <person name="Pangilinan J."/>
            <person name="Andreopoulos W."/>
            <person name="Hayes R.D."/>
            <person name="Ng V."/>
            <person name="Grigoriev I.V."/>
            <person name="Jackson S.A."/>
            <person name="Sutton T.D.S."/>
            <person name="Dobson A.D.W."/>
            <person name="Rama T."/>
        </authorList>
    </citation>
    <scope>NUCLEOTIDE SEQUENCE</scope>
    <source>
        <strain evidence="4">TRa018bII</strain>
    </source>
</reference>
<keyword evidence="2" id="KW-0521">NADP</keyword>
<comment type="caution">
    <text evidence="4">The sequence shown here is derived from an EMBL/GenBank/DDBJ whole genome shotgun (WGS) entry which is preliminary data.</text>
</comment>
<gene>
    <name evidence="4" type="ORF">BJ875DRAFT_445286</name>
</gene>
<accession>A0A9P8C2P3</accession>
<dbReference type="InterPro" id="IPR036291">
    <property type="entry name" value="NAD(P)-bd_dom_sf"/>
</dbReference>
<dbReference type="CDD" id="cd05251">
    <property type="entry name" value="NmrA_like_SDR_a"/>
    <property type="match status" value="1"/>
</dbReference>
<evidence type="ECO:0000313" key="5">
    <source>
        <dbReference type="Proteomes" id="UP000824998"/>
    </source>
</evidence>
<evidence type="ECO:0000256" key="2">
    <source>
        <dbReference type="ARBA" id="ARBA00022857"/>
    </source>
</evidence>
<evidence type="ECO:0000256" key="1">
    <source>
        <dbReference type="ARBA" id="ARBA00006328"/>
    </source>
</evidence>
<sequence length="318" mass="34441">MSAKKIITVFGATGAQGGSVVKSILGDSKMKEAWTVRGVTRDTTKPSAKALEALGAETVTANLNDAESVRAAIKGSYAVYGVTNFWESGDGDVEMAQGRAMADGAKEAGVQHLVWSSLPNVSERSNGGLTGVLHFDSKAGVEAYIRKIGVPATFFMPGFYMSNLPGGMFRQAPPSNDYTLALPVPASSPVPLLDTEDDTGKFVKGILLHRERVLGKRILGATEYLTLEEIRTQFQETFPEAGKTARNVELPHDVFKNIMMGSGRSDAGAEDLLQNMRLLNEYGYYFGESLDESLAILGEEPTTWKQYMKKAKAWANLK</sequence>
<dbReference type="PANTHER" id="PTHR42748:SF31">
    <property type="entry name" value="NMRA-LIKE DOMAIN-CONTAINING PROTEIN-RELATED"/>
    <property type="match status" value="1"/>
</dbReference>
<dbReference type="Gene3D" id="3.90.25.10">
    <property type="entry name" value="UDP-galactose 4-epimerase, domain 1"/>
    <property type="match status" value="1"/>
</dbReference>
<dbReference type="Pfam" id="PF05368">
    <property type="entry name" value="NmrA"/>
    <property type="match status" value="1"/>
</dbReference>
<feature type="domain" description="NmrA-like" evidence="3">
    <location>
        <begin position="4"/>
        <end position="307"/>
    </location>
</feature>
<dbReference type="OrthoDB" id="3358371at2759"/>